<keyword evidence="2" id="KW-1185">Reference proteome</keyword>
<dbReference type="Proteomes" id="UP000184010">
    <property type="component" value="Unassembled WGS sequence"/>
</dbReference>
<protein>
    <submittedName>
        <fullName evidence="1">Uncharacterized protein</fullName>
    </submittedName>
</protein>
<evidence type="ECO:0000313" key="1">
    <source>
        <dbReference type="EMBL" id="SHN86493.1"/>
    </source>
</evidence>
<dbReference type="EMBL" id="FRDN01000017">
    <property type="protein sequence ID" value="SHN86493.1"/>
    <property type="molecule type" value="Genomic_DNA"/>
</dbReference>
<dbReference type="RefSeq" id="WP_018213635.1">
    <property type="nucleotide sequence ID" value="NZ_FRDN01000017.1"/>
</dbReference>
<evidence type="ECO:0000313" key="2">
    <source>
        <dbReference type="Proteomes" id="UP000184010"/>
    </source>
</evidence>
<sequence>MPIFPFESKSERTKKEILKAAKEIADEATRRFDYNPDDDPVIRRFRKRMGLPPKKNNSNER</sequence>
<proteinExistence type="predicted"/>
<organism evidence="1 2">
    <name type="scientific">Desulfitobacterium chlororespirans DSM 11544</name>
    <dbReference type="NCBI Taxonomy" id="1121395"/>
    <lineage>
        <taxon>Bacteria</taxon>
        <taxon>Bacillati</taxon>
        <taxon>Bacillota</taxon>
        <taxon>Clostridia</taxon>
        <taxon>Eubacteriales</taxon>
        <taxon>Desulfitobacteriaceae</taxon>
        <taxon>Desulfitobacterium</taxon>
    </lineage>
</organism>
<dbReference type="STRING" id="1121395.SAMN02745215_04647"/>
<dbReference type="AlphaFoldDB" id="A0A1M7UU22"/>
<reference evidence="2" key="1">
    <citation type="submission" date="2016-12" db="EMBL/GenBank/DDBJ databases">
        <authorList>
            <person name="Varghese N."/>
            <person name="Submissions S."/>
        </authorList>
    </citation>
    <scope>NUCLEOTIDE SEQUENCE [LARGE SCALE GENOMIC DNA]</scope>
    <source>
        <strain evidence="2">DSM 11544</strain>
    </source>
</reference>
<gene>
    <name evidence="1" type="ORF">SAMN02745215_04647</name>
</gene>
<accession>A0A1M7UU22</accession>
<name>A0A1M7UU22_9FIRM</name>